<organism evidence="4 5">
    <name type="scientific">Vineibacter terrae</name>
    <dbReference type="NCBI Taxonomy" id="2586908"/>
    <lineage>
        <taxon>Bacteria</taxon>
        <taxon>Pseudomonadati</taxon>
        <taxon>Pseudomonadota</taxon>
        <taxon>Alphaproteobacteria</taxon>
        <taxon>Hyphomicrobiales</taxon>
        <taxon>Vineibacter</taxon>
    </lineage>
</organism>
<keyword evidence="2" id="KW-0472">Membrane</keyword>
<feature type="compositionally biased region" description="Low complexity" evidence="1">
    <location>
        <begin position="106"/>
        <end position="115"/>
    </location>
</feature>
<dbReference type="Proteomes" id="UP000321638">
    <property type="component" value="Unassembled WGS sequence"/>
</dbReference>
<feature type="region of interest" description="Disordered" evidence="1">
    <location>
        <begin position="18"/>
        <end position="143"/>
    </location>
</feature>
<proteinExistence type="predicted"/>
<keyword evidence="5" id="KW-1185">Reference proteome</keyword>
<keyword evidence="2" id="KW-0812">Transmembrane</keyword>
<feature type="domain" description="2TM" evidence="3">
    <location>
        <begin position="226"/>
        <end position="304"/>
    </location>
</feature>
<comment type="caution">
    <text evidence="4">The sequence shown here is derived from an EMBL/GenBank/DDBJ whole genome shotgun (WGS) entry which is preliminary data.</text>
</comment>
<sequence length="320" mass="34493">MPIFGAKHQRFHELAVAPSAAGRAYRPGYPPTQGAPHDDRDRSDIPPYPGLGLGPARPGAMAGMARPAGADRRTGPAGDPARGGGLGVAVQRHEHGPPGAVGSRLAAGRLPGRAAGRADRRPARPQRRIRPGPAAAGWQLVPHGAGPVDLRRALRHGRRRRPAAVAGGRPDLDRGRRRHRRRHCRHRAGVAGQAVAALPACLADRPGDGGCVMPQLPDAAEFEIARRAHRRLAMLKAFYRHLAVYIGVNALLHLINLVNGHRYWAIWPLLGWGIAITVQAASAFEWPLRLLAPDWEQRKLQQLMAAERRRPPMDGPAGTG</sequence>
<dbReference type="EMBL" id="VDUZ01000018">
    <property type="protein sequence ID" value="TXL74432.1"/>
    <property type="molecule type" value="Genomic_DNA"/>
</dbReference>
<evidence type="ECO:0000313" key="5">
    <source>
        <dbReference type="Proteomes" id="UP000321638"/>
    </source>
</evidence>
<feature type="compositionally biased region" description="Low complexity" evidence="1">
    <location>
        <begin position="54"/>
        <end position="68"/>
    </location>
</feature>
<feature type="transmembrane region" description="Helical" evidence="2">
    <location>
        <begin position="264"/>
        <end position="284"/>
    </location>
</feature>
<dbReference type="Pfam" id="PF13239">
    <property type="entry name" value="2TM"/>
    <property type="match status" value="1"/>
</dbReference>
<dbReference type="InterPro" id="IPR025698">
    <property type="entry name" value="2TM_dom"/>
</dbReference>
<protein>
    <recommendedName>
        <fullName evidence="3">2TM domain-containing protein</fullName>
    </recommendedName>
</protein>
<dbReference type="AlphaFoldDB" id="A0A5C8PKK8"/>
<accession>A0A5C8PKK8</accession>
<evidence type="ECO:0000256" key="2">
    <source>
        <dbReference type="SAM" id="Phobius"/>
    </source>
</evidence>
<name>A0A5C8PKK8_9HYPH</name>
<feature type="transmembrane region" description="Helical" evidence="2">
    <location>
        <begin position="237"/>
        <end position="258"/>
    </location>
</feature>
<gene>
    <name evidence="4" type="ORF">FHP25_16840</name>
</gene>
<evidence type="ECO:0000313" key="4">
    <source>
        <dbReference type="EMBL" id="TXL74432.1"/>
    </source>
</evidence>
<evidence type="ECO:0000259" key="3">
    <source>
        <dbReference type="Pfam" id="PF13239"/>
    </source>
</evidence>
<reference evidence="4 5" key="1">
    <citation type="submission" date="2019-06" db="EMBL/GenBank/DDBJ databases">
        <title>New taxonomy in bacterial strain CC-CFT640, isolated from vineyard.</title>
        <authorList>
            <person name="Lin S.-Y."/>
            <person name="Tsai C.-F."/>
            <person name="Young C.-C."/>
        </authorList>
    </citation>
    <scope>NUCLEOTIDE SEQUENCE [LARGE SCALE GENOMIC DNA]</scope>
    <source>
        <strain evidence="4 5">CC-CFT640</strain>
    </source>
</reference>
<evidence type="ECO:0000256" key="1">
    <source>
        <dbReference type="SAM" id="MobiDB-lite"/>
    </source>
</evidence>
<keyword evidence="2" id="KW-1133">Transmembrane helix</keyword>
<dbReference type="OrthoDB" id="3782725at2"/>
<feature type="region of interest" description="Disordered" evidence="1">
    <location>
        <begin position="156"/>
        <end position="181"/>
    </location>
</feature>